<dbReference type="PANTHER" id="PTHR30518:SF2">
    <property type="entry name" value="ENDOLYTIC MUREIN TRANSGLYCOSYLASE"/>
    <property type="match status" value="1"/>
</dbReference>
<dbReference type="GO" id="GO:0009252">
    <property type="term" value="P:peptidoglycan biosynthetic process"/>
    <property type="evidence" value="ECO:0007669"/>
    <property type="project" value="UniProtKB-UniRule"/>
</dbReference>
<evidence type="ECO:0000256" key="3">
    <source>
        <dbReference type="ARBA" id="ARBA00022989"/>
    </source>
</evidence>
<sequence>MRRLLSIAVAGFILAAAIGVLGTWGGLRWYEAPGPSTAPKTIVLEPRGTEAIGGTLEGAGILTHVRLFMLAARLSGGAGELKAGEYLFPAGISPAGILDLLRSGRTVVHRLVVPEGLTSPEIVALVNEADALTGEIAETPAEGQLLPATYFYSRGDKRQALVDRMHRGMTKLVGELWAQRRPGLPLGNPAEAVTLASMVEKETGVEAERPLIAGVFYNRLKLGMRLQSDPTVSYALTQGEHPLGRTLSHADLELPSPYNTYVTKGLPPGPIANPGKAALKAVLDPAATDALYFVADGSGGHRFSTTLDEHNRAVQHWREIQTPKN</sequence>
<accession>A0A8J2YVN5</accession>
<keyword evidence="4 7" id="KW-0472">Membrane</keyword>
<organism evidence="8 9">
    <name type="scientific">Aliidongia dinghuensis</name>
    <dbReference type="NCBI Taxonomy" id="1867774"/>
    <lineage>
        <taxon>Bacteria</taxon>
        <taxon>Pseudomonadati</taxon>
        <taxon>Pseudomonadota</taxon>
        <taxon>Alphaproteobacteria</taxon>
        <taxon>Rhodospirillales</taxon>
        <taxon>Dongiaceae</taxon>
        <taxon>Aliidongia</taxon>
    </lineage>
</organism>
<protein>
    <recommendedName>
        <fullName evidence="7">Endolytic murein transglycosylase</fullName>
        <ecNumber evidence="7">4.2.2.29</ecNumber>
    </recommendedName>
    <alternativeName>
        <fullName evidence="7">Peptidoglycan lytic transglycosylase</fullName>
    </alternativeName>
    <alternativeName>
        <fullName evidence="7">Peptidoglycan polymerization terminase</fullName>
    </alternativeName>
</protein>
<dbReference type="Gene3D" id="3.30.1490.480">
    <property type="entry name" value="Endolytic murein transglycosylase"/>
    <property type="match status" value="1"/>
</dbReference>
<evidence type="ECO:0000313" key="8">
    <source>
        <dbReference type="EMBL" id="GGF25163.1"/>
    </source>
</evidence>
<evidence type="ECO:0000313" key="9">
    <source>
        <dbReference type="Proteomes" id="UP000646365"/>
    </source>
</evidence>
<reference evidence="8" key="1">
    <citation type="journal article" date="2014" name="Int. J. Syst. Evol. Microbiol.">
        <title>Complete genome sequence of Corynebacterium casei LMG S-19264T (=DSM 44701T), isolated from a smear-ripened cheese.</title>
        <authorList>
            <consortium name="US DOE Joint Genome Institute (JGI-PGF)"/>
            <person name="Walter F."/>
            <person name="Albersmeier A."/>
            <person name="Kalinowski J."/>
            <person name="Ruckert C."/>
        </authorList>
    </citation>
    <scope>NUCLEOTIDE SEQUENCE</scope>
    <source>
        <strain evidence="8">CGMCC 1.15725</strain>
    </source>
</reference>
<name>A0A8J2YVN5_9PROT</name>
<keyword evidence="6 7" id="KW-0961">Cell wall biogenesis/degradation</keyword>
<evidence type="ECO:0000256" key="2">
    <source>
        <dbReference type="ARBA" id="ARBA00022692"/>
    </source>
</evidence>
<dbReference type="Gene3D" id="3.30.160.60">
    <property type="entry name" value="Classic Zinc Finger"/>
    <property type="match status" value="1"/>
</dbReference>
<dbReference type="GO" id="GO:0071555">
    <property type="term" value="P:cell wall organization"/>
    <property type="evidence" value="ECO:0007669"/>
    <property type="project" value="UniProtKB-KW"/>
</dbReference>
<reference evidence="8" key="2">
    <citation type="submission" date="2020-09" db="EMBL/GenBank/DDBJ databases">
        <authorList>
            <person name="Sun Q."/>
            <person name="Zhou Y."/>
        </authorList>
    </citation>
    <scope>NUCLEOTIDE SEQUENCE</scope>
    <source>
        <strain evidence="8">CGMCC 1.15725</strain>
    </source>
</reference>
<dbReference type="Proteomes" id="UP000646365">
    <property type="component" value="Unassembled WGS sequence"/>
</dbReference>
<gene>
    <name evidence="7" type="primary">mltG</name>
    <name evidence="8" type="ORF">GCM10011611_34020</name>
</gene>
<dbReference type="EC" id="4.2.2.29" evidence="7"/>
<comment type="catalytic activity">
    <reaction evidence="7">
        <text>a peptidoglycan chain = a peptidoglycan chain with N-acetyl-1,6-anhydromuramyl-[peptide] at the reducing end + a peptidoglycan chain with N-acetylglucosamine at the non-reducing end.</text>
        <dbReference type="EC" id="4.2.2.29"/>
    </reaction>
</comment>
<keyword evidence="2 7" id="KW-0812">Transmembrane</keyword>
<dbReference type="FunFam" id="3.30.160.60:FF:000242">
    <property type="entry name" value="Endolytic murein transglycosylase"/>
    <property type="match status" value="1"/>
</dbReference>
<keyword evidence="9" id="KW-1185">Reference proteome</keyword>
<evidence type="ECO:0000256" key="7">
    <source>
        <dbReference type="HAMAP-Rule" id="MF_02065"/>
    </source>
</evidence>
<proteinExistence type="inferred from homology"/>
<evidence type="ECO:0000256" key="4">
    <source>
        <dbReference type="ARBA" id="ARBA00023136"/>
    </source>
</evidence>
<evidence type="ECO:0000256" key="6">
    <source>
        <dbReference type="ARBA" id="ARBA00023316"/>
    </source>
</evidence>
<keyword evidence="3 7" id="KW-1133">Transmembrane helix</keyword>
<comment type="function">
    <text evidence="7">Functions as a peptidoglycan terminase that cleaves nascent peptidoglycan strands endolytically to terminate their elongation.</text>
</comment>
<evidence type="ECO:0000256" key="5">
    <source>
        <dbReference type="ARBA" id="ARBA00023239"/>
    </source>
</evidence>
<keyword evidence="7" id="KW-0997">Cell inner membrane</keyword>
<keyword evidence="5 7" id="KW-0456">Lyase</keyword>
<dbReference type="GO" id="GO:0005886">
    <property type="term" value="C:plasma membrane"/>
    <property type="evidence" value="ECO:0007669"/>
    <property type="project" value="UniProtKB-UniRule"/>
</dbReference>
<dbReference type="AlphaFoldDB" id="A0A8J2YVN5"/>
<dbReference type="GO" id="GO:0008932">
    <property type="term" value="F:lytic endotransglycosylase activity"/>
    <property type="evidence" value="ECO:0007669"/>
    <property type="project" value="UniProtKB-UniRule"/>
</dbReference>
<feature type="site" description="Important for catalytic activity" evidence="7">
    <location>
        <position position="202"/>
    </location>
</feature>
<dbReference type="PANTHER" id="PTHR30518">
    <property type="entry name" value="ENDOLYTIC MUREIN TRANSGLYCOSYLASE"/>
    <property type="match status" value="1"/>
</dbReference>
<dbReference type="Pfam" id="PF02618">
    <property type="entry name" value="YceG"/>
    <property type="match status" value="1"/>
</dbReference>
<comment type="similarity">
    <text evidence="7">Belongs to the transglycosylase MltG family.</text>
</comment>
<dbReference type="CDD" id="cd08010">
    <property type="entry name" value="MltG_like"/>
    <property type="match status" value="1"/>
</dbReference>
<comment type="caution">
    <text evidence="8">The sequence shown here is derived from an EMBL/GenBank/DDBJ whole genome shotgun (WGS) entry which is preliminary data.</text>
</comment>
<dbReference type="HAMAP" id="MF_02065">
    <property type="entry name" value="MltG"/>
    <property type="match status" value="1"/>
</dbReference>
<keyword evidence="1 7" id="KW-1003">Cell membrane</keyword>
<dbReference type="InterPro" id="IPR003770">
    <property type="entry name" value="MLTG-like"/>
</dbReference>
<dbReference type="NCBIfam" id="TIGR00247">
    <property type="entry name" value="endolytic transglycosylase MltG"/>
    <property type="match status" value="1"/>
</dbReference>
<dbReference type="RefSeq" id="WP_189047864.1">
    <property type="nucleotide sequence ID" value="NZ_BMJQ01000008.1"/>
</dbReference>
<evidence type="ECO:0000256" key="1">
    <source>
        <dbReference type="ARBA" id="ARBA00022475"/>
    </source>
</evidence>
<dbReference type="EMBL" id="BMJQ01000008">
    <property type="protein sequence ID" value="GGF25163.1"/>
    <property type="molecule type" value="Genomic_DNA"/>
</dbReference>